<name>A0A0A8YM38_ARUDO</name>
<protein>
    <submittedName>
        <fullName evidence="2">Uncharacterized protein</fullName>
    </submittedName>
</protein>
<feature type="compositionally biased region" description="Polar residues" evidence="1">
    <location>
        <begin position="1"/>
        <end position="11"/>
    </location>
</feature>
<reference evidence="2" key="1">
    <citation type="submission" date="2014-09" db="EMBL/GenBank/DDBJ databases">
        <authorList>
            <person name="Magalhaes I.L.F."/>
            <person name="Oliveira U."/>
            <person name="Santos F.R."/>
            <person name="Vidigal T.H.D.A."/>
            <person name="Brescovit A.D."/>
            <person name="Santos A.J."/>
        </authorList>
    </citation>
    <scope>NUCLEOTIDE SEQUENCE</scope>
    <source>
        <tissue evidence="2">Shoot tissue taken approximately 20 cm above the soil surface</tissue>
    </source>
</reference>
<dbReference type="EMBL" id="GBRH01271760">
    <property type="protein sequence ID" value="JAD26135.1"/>
    <property type="molecule type" value="Transcribed_RNA"/>
</dbReference>
<evidence type="ECO:0000313" key="2">
    <source>
        <dbReference type="EMBL" id="JAD26135.1"/>
    </source>
</evidence>
<accession>A0A0A8YM38</accession>
<evidence type="ECO:0000256" key="1">
    <source>
        <dbReference type="SAM" id="MobiDB-lite"/>
    </source>
</evidence>
<feature type="region of interest" description="Disordered" evidence="1">
    <location>
        <begin position="1"/>
        <end position="26"/>
    </location>
</feature>
<sequence length="26" mass="2834">MQSDEPFQSGSFGTGILRGSYVSRLN</sequence>
<organism evidence="2">
    <name type="scientific">Arundo donax</name>
    <name type="common">Giant reed</name>
    <name type="synonym">Donax arundinaceus</name>
    <dbReference type="NCBI Taxonomy" id="35708"/>
    <lineage>
        <taxon>Eukaryota</taxon>
        <taxon>Viridiplantae</taxon>
        <taxon>Streptophyta</taxon>
        <taxon>Embryophyta</taxon>
        <taxon>Tracheophyta</taxon>
        <taxon>Spermatophyta</taxon>
        <taxon>Magnoliopsida</taxon>
        <taxon>Liliopsida</taxon>
        <taxon>Poales</taxon>
        <taxon>Poaceae</taxon>
        <taxon>PACMAD clade</taxon>
        <taxon>Arundinoideae</taxon>
        <taxon>Arundineae</taxon>
        <taxon>Arundo</taxon>
    </lineage>
</organism>
<reference evidence="2" key="2">
    <citation type="journal article" date="2015" name="Data Brief">
        <title>Shoot transcriptome of the giant reed, Arundo donax.</title>
        <authorList>
            <person name="Barrero R.A."/>
            <person name="Guerrero F.D."/>
            <person name="Moolhuijzen P."/>
            <person name="Goolsby J.A."/>
            <person name="Tidwell J."/>
            <person name="Bellgard S.E."/>
            <person name="Bellgard M.I."/>
        </authorList>
    </citation>
    <scope>NUCLEOTIDE SEQUENCE</scope>
    <source>
        <tissue evidence="2">Shoot tissue taken approximately 20 cm above the soil surface</tissue>
    </source>
</reference>
<proteinExistence type="predicted"/>
<dbReference type="AlphaFoldDB" id="A0A0A8YM38"/>